<dbReference type="SUPFAM" id="SSF103642">
    <property type="entry name" value="Sec-C motif"/>
    <property type="match status" value="1"/>
</dbReference>
<dbReference type="InterPro" id="IPR003323">
    <property type="entry name" value="OTU_dom"/>
</dbReference>
<feature type="compositionally biased region" description="Low complexity" evidence="2">
    <location>
        <begin position="289"/>
        <end position="318"/>
    </location>
</feature>
<evidence type="ECO:0000313" key="4">
    <source>
        <dbReference type="EMBL" id="PSC70470.1"/>
    </source>
</evidence>
<dbReference type="GO" id="GO:0004843">
    <property type="term" value="F:cysteine-type deubiquitinase activity"/>
    <property type="evidence" value="ECO:0007669"/>
    <property type="project" value="TreeGrafter"/>
</dbReference>
<dbReference type="CDD" id="cd22771">
    <property type="entry name" value="OTU_plant_OTU7-like"/>
    <property type="match status" value="1"/>
</dbReference>
<feature type="compositionally biased region" description="Low complexity" evidence="2">
    <location>
        <begin position="325"/>
        <end position="334"/>
    </location>
</feature>
<dbReference type="SUPFAM" id="SSF54001">
    <property type="entry name" value="Cysteine proteinases"/>
    <property type="match status" value="1"/>
</dbReference>
<protein>
    <submittedName>
        <fullName evidence="4">OTU domain-containing 3 isoform X1</fullName>
    </submittedName>
</protein>
<keyword evidence="5" id="KW-1185">Reference proteome</keyword>
<feature type="compositionally biased region" description="Gly residues" evidence="2">
    <location>
        <begin position="274"/>
        <end position="288"/>
    </location>
</feature>
<feature type="compositionally biased region" description="Low complexity" evidence="2">
    <location>
        <begin position="370"/>
        <end position="390"/>
    </location>
</feature>
<accession>A0A2P6V8Q3</accession>
<dbReference type="STRING" id="554055.A0A2P6V8Q3"/>
<dbReference type="PANTHER" id="PTHR12419">
    <property type="entry name" value="OTU DOMAIN CONTAINING PROTEIN"/>
    <property type="match status" value="1"/>
</dbReference>
<dbReference type="PROSITE" id="PS50802">
    <property type="entry name" value="OTU"/>
    <property type="match status" value="1"/>
</dbReference>
<proteinExistence type="inferred from homology"/>
<feature type="region of interest" description="Disordered" evidence="2">
    <location>
        <begin position="370"/>
        <end position="410"/>
    </location>
</feature>
<organism evidence="4 5">
    <name type="scientific">Micractinium conductrix</name>
    <dbReference type="NCBI Taxonomy" id="554055"/>
    <lineage>
        <taxon>Eukaryota</taxon>
        <taxon>Viridiplantae</taxon>
        <taxon>Chlorophyta</taxon>
        <taxon>core chlorophytes</taxon>
        <taxon>Trebouxiophyceae</taxon>
        <taxon>Chlorellales</taxon>
        <taxon>Chlorellaceae</taxon>
        <taxon>Chlorella clade</taxon>
        <taxon>Micractinium</taxon>
    </lineage>
</organism>
<name>A0A2P6V8Q3_9CHLO</name>
<feature type="region of interest" description="Disordered" evidence="2">
    <location>
        <begin position="272"/>
        <end position="349"/>
    </location>
</feature>
<dbReference type="InterPro" id="IPR004027">
    <property type="entry name" value="SEC_C_motif"/>
</dbReference>
<evidence type="ECO:0000313" key="5">
    <source>
        <dbReference type="Proteomes" id="UP000239649"/>
    </source>
</evidence>
<comment type="similarity">
    <text evidence="1">Belongs to the peptidase C85 family.</text>
</comment>
<dbReference type="InterPro" id="IPR050704">
    <property type="entry name" value="Peptidase_C85-like"/>
</dbReference>
<evidence type="ECO:0000256" key="2">
    <source>
        <dbReference type="SAM" id="MobiDB-lite"/>
    </source>
</evidence>
<gene>
    <name evidence="4" type="ORF">C2E20_6139</name>
</gene>
<dbReference type="OrthoDB" id="415023at2759"/>
<dbReference type="Gene3D" id="3.90.70.80">
    <property type="match status" value="1"/>
</dbReference>
<dbReference type="InterPro" id="IPR038765">
    <property type="entry name" value="Papain-like_cys_pep_sf"/>
</dbReference>
<dbReference type="Pfam" id="PF02810">
    <property type="entry name" value="SEC-C"/>
    <property type="match status" value="1"/>
</dbReference>
<dbReference type="AlphaFoldDB" id="A0A2P6V8Q3"/>
<dbReference type="Pfam" id="PF02338">
    <property type="entry name" value="OTU"/>
    <property type="match status" value="1"/>
</dbReference>
<dbReference type="Proteomes" id="UP000239649">
    <property type="component" value="Unassembled WGS sequence"/>
</dbReference>
<evidence type="ECO:0000259" key="3">
    <source>
        <dbReference type="PROSITE" id="PS50802"/>
    </source>
</evidence>
<feature type="region of interest" description="Disordered" evidence="2">
    <location>
        <begin position="1"/>
        <end position="53"/>
    </location>
</feature>
<dbReference type="PANTHER" id="PTHR12419:SF7">
    <property type="entry name" value="OTU DOMAIN-CONTAINING PROTEIN 3"/>
    <property type="match status" value="1"/>
</dbReference>
<reference evidence="4 5" key="1">
    <citation type="journal article" date="2018" name="Plant J.">
        <title>Genome sequences of Chlorella sorokiniana UTEX 1602 and Micractinium conductrix SAG 241.80: implications to maltose excretion by a green alga.</title>
        <authorList>
            <person name="Arriola M.B."/>
            <person name="Velmurugan N."/>
            <person name="Zhang Y."/>
            <person name="Plunkett M.H."/>
            <person name="Hondzo H."/>
            <person name="Barney B.M."/>
        </authorList>
    </citation>
    <scope>NUCLEOTIDE SEQUENCE [LARGE SCALE GENOMIC DNA]</scope>
    <source>
        <strain evidence="4 5">SAG 241.80</strain>
    </source>
</reference>
<dbReference type="EMBL" id="LHPF02000020">
    <property type="protein sequence ID" value="PSC70470.1"/>
    <property type="molecule type" value="Genomic_DNA"/>
</dbReference>
<dbReference type="GO" id="GO:0016579">
    <property type="term" value="P:protein deubiquitination"/>
    <property type="evidence" value="ECO:0007669"/>
    <property type="project" value="TreeGrafter"/>
</dbReference>
<feature type="compositionally biased region" description="Basic residues" evidence="2">
    <location>
        <begin position="1"/>
        <end position="13"/>
    </location>
</feature>
<feature type="domain" description="OTU" evidence="3">
    <location>
        <begin position="68"/>
        <end position="191"/>
    </location>
</feature>
<sequence>MGKQAKGGKKTAHKPPSGKQEDEGGGGGGGGGGERRSGKGSAKQRRRAARDHHWAGDDLERELAPLGLRIKAMDSDGNCFFRSVCDQLEGDGGDHMALRGRVMDFIKQHEEDYKFFIEDDEPFDKYVRRMRKDGAWAGHLELQATSVLLKSNLSVYQAGQPVWHIRNFPEDAPCLHLSYHDGMHYNSVRNADDHSSGPPEPLRVRSAADLAAADPAALAEAARTFGEREVERVTAGTGCDDRERVAQVLQRCGGDPDQAIEVLIEELAAEEEGGCCGGGGGEGDGRGAGDAAAAAAASGSEAPQQGQQQQQAPASGEVLRGGAVQQQAAASDQQQDQRQESEQQQPASTAVRLVLTPHPADPGRICAALQPSTQQQQAQQEQGEMAQQDASPGSAADGKQQRKAKGVKVGKGAKAAAAHVGRNTRCPCGSKQKYKSCCGARRAERGGVAVGRSVGKPDDGADSVAATAAAQLQVLYI</sequence>
<comment type="caution">
    <text evidence="4">The sequence shown here is derived from an EMBL/GenBank/DDBJ whole genome shotgun (WGS) entry which is preliminary data.</text>
</comment>
<dbReference type="Gene3D" id="3.10.450.50">
    <property type="match status" value="1"/>
</dbReference>
<evidence type="ECO:0000256" key="1">
    <source>
        <dbReference type="ARBA" id="ARBA00010407"/>
    </source>
</evidence>